<dbReference type="RefSeq" id="WP_012008114.1">
    <property type="nucleotide sequence ID" value="NC_009840.1"/>
</dbReference>
<name>A8G635_PROM2</name>
<dbReference type="Proteomes" id="UP000002014">
    <property type="component" value="Chromosome"/>
</dbReference>
<comment type="similarity">
    <text evidence="3 8">Belongs to the NAD(P)-dependent epimerase/dehydratase family. dTDP-glucose dehydratase subfamily.</text>
</comment>
<dbReference type="SUPFAM" id="SSF51735">
    <property type="entry name" value="NAD(P)-binding Rossmann-fold domains"/>
    <property type="match status" value="1"/>
</dbReference>
<protein>
    <recommendedName>
        <fullName evidence="5 8">dTDP-glucose 4,6-dehydratase</fullName>
        <ecNumber evidence="4 8">4.2.1.46</ecNumber>
    </recommendedName>
</protein>
<feature type="domain" description="NAD(P)-binding" evidence="9">
    <location>
        <begin position="8"/>
        <end position="330"/>
    </location>
</feature>
<dbReference type="OrthoDB" id="9811743at2"/>
<dbReference type="InterPro" id="IPR036291">
    <property type="entry name" value="NAD(P)-bd_dom_sf"/>
</dbReference>
<dbReference type="CDD" id="cd05246">
    <property type="entry name" value="dTDP_GD_SDR_e"/>
    <property type="match status" value="1"/>
</dbReference>
<dbReference type="EMBL" id="CP000825">
    <property type="protein sequence ID" value="ABV51066.1"/>
    <property type="molecule type" value="Genomic_DNA"/>
</dbReference>
<evidence type="ECO:0000256" key="2">
    <source>
        <dbReference type="ARBA" id="ARBA00001911"/>
    </source>
</evidence>
<evidence type="ECO:0000256" key="4">
    <source>
        <dbReference type="ARBA" id="ARBA00011990"/>
    </source>
</evidence>
<dbReference type="AlphaFoldDB" id="A8G635"/>
<dbReference type="eggNOG" id="COG1088">
    <property type="taxonomic scope" value="Bacteria"/>
</dbReference>
<keyword evidence="7 8" id="KW-0456">Lyase</keyword>
<sequence length="345" mass="39560">MENNIKVLITGGAGFIGGALIRKLLKESNYNIFNLDNLSYSSDLKSIDSLIQSLGKNTQKRYKFIKGDISNKETVENVIQETKPELIFHLAAETHVDKSIIYPENFILSNILGTFNLLESSLNYYKKIDPEKQKKFKFIHISTDEVFGSLPQNGFFNENTKYDPRSPYSASKASSDHLVKAWFHTYDLPCIITNCSNNYGPWQYPEKLIPNIISKAIQQKNISIYGSGKNIRDWLYVEDHIDAILLIADKGLPGKNYCIGGNNEKTNLDVAEKICNYLDEINPQINSHKSLIKFVKDRAGHDFRYAIDASLIKQELNWSPKHNFEDGLKNTIDWYLNNKSWLYKI</sequence>
<dbReference type="EC" id="4.2.1.46" evidence="4 8"/>
<dbReference type="InterPro" id="IPR005888">
    <property type="entry name" value="dTDP_Gluc_deHydtase"/>
</dbReference>
<organism evidence="10 11">
    <name type="scientific">Prochlorococcus marinus (strain MIT 9215)</name>
    <dbReference type="NCBI Taxonomy" id="93060"/>
    <lineage>
        <taxon>Bacteria</taxon>
        <taxon>Bacillati</taxon>
        <taxon>Cyanobacteriota</taxon>
        <taxon>Cyanophyceae</taxon>
        <taxon>Synechococcales</taxon>
        <taxon>Prochlorococcaceae</taxon>
        <taxon>Prochlorococcus</taxon>
    </lineage>
</organism>
<dbReference type="InterPro" id="IPR016040">
    <property type="entry name" value="NAD(P)-bd_dom"/>
</dbReference>
<proteinExistence type="inferred from homology"/>
<comment type="cofactor">
    <cofactor evidence="2 8">
        <name>NAD(+)</name>
        <dbReference type="ChEBI" id="CHEBI:57540"/>
    </cofactor>
</comment>
<keyword evidence="6" id="KW-0520">NAD</keyword>
<dbReference type="PANTHER" id="PTHR43000">
    <property type="entry name" value="DTDP-D-GLUCOSE 4,6-DEHYDRATASE-RELATED"/>
    <property type="match status" value="1"/>
</dbReference>
<gene>
    <name evidence="10" type="primary">rfbB</name>
    <name evidence="10" type="ordered locus">P9215_14531</name>
</gene>
<dbReference type="Pfam" id="PF16363">
    <property type="entry name" value="GDP_Man_Dehyd"/>
    <property type="match status" value="1"/>
</dbReference>
<evidence type="ECO:0000259" key="9">
    <source>
        <dbReference type="Pfam" id="PF16363"/>
    </source>
</evidence>
<evidence type="ECO:0000256" key="8">
    <source>
        <dbReference type="RuleBase" id="RU004473"/>
    </source>
</evidence>
<evidence type="ECO:0000256" key="6">
    <source>
        <dbReference type="ARBA" id="ARBA00023027"/>
    </source>
</evidence>
<comment type="catalytic activity">
    <reaction evidence="1 8">
        <text>dTDP-alpha-D-glucose = dTDP-4-dehydro-6-deoxy-alpha-D-glucose + H2O</text>
        <dbReference type="Rhea" id="RHEA:17221"/>
        <dbReference type="ChEBI" id="CHEBI:15377"/>
        <dbReference type="ChEBI" id="CHEBI:57477"/>
        <dbReference type="ChEBI" id="CHEBI:57649"/>
        <dbReference type="EC" id="4.2.1.46"/>
    </reaction>
</comment>
<dbReference type="GO" id="GO:0008460">
    <property type="term" value="F:dTDP-glucose 4,6-dehydratase activity"/>
    <property type="evidence" value="ECO:0007669"/>
    <property type="project" value="UniProtKB-EC"/>
</dbReference>
<dbReference type="GO" id="GO:0009225">
    <property type="term" value="P:nucleotide-sugar metabolic process"/>
    <property type="evidence" value="ECO:0007669"/>
    <property type="project" value="InterPro"/>
</dbReference>
<evidence type="ECO:0000256" key="5">
    <source>
        <dbReference type="ARBA" id="ARBA00016977"/>
    </source>
</evidence>
<reference evidence="10 11" key="1">
    <citation type="journal article" date="2007" name="PLoS Genet.">
        <title>Patterns and implications of gene gain and loss in the evolution of Prochlorococcus.</title>
        <authorList>
            <person name="Kettler G.C."/>
            <person name="Martiny A.C."/>
            <person name="Huang K."/>
            <person name="Zucker J."/>
            <person name="Coleman M.L."/>
            <person name="Rodrigue S."/>
            <person name="Chen F."/>
            <person name="Lapidus A."/>
            <person name="Ferriera S."/>
            <person name="Johnson J."/>
            <person name="Steglich C."/>
            <person name="Church G.M."/>
            <person name="Richardson P."/>
            <person name="Chisholm S.W."/>
        </authorList>
    </citation>
    <scope>NUCLEOTIDE SEQUENCE [LARGE SCALE GENOMIC DNA]</scope>
    <source>
        <strain evidence="10 11">MIT 9215</strain>
    </source>
</reference>
<dbReference type="NCBIfam" id="TIGR01181">
    <property type="entry name" value="dTDP_gluc_dehyt"/>
    <property type="match status" value="1"/>
</dbReference>
<dbReference type="Gene3D" id="3.90.25.10">
    <property type="entry name" value="UDP-galactose 4-epimerase, domain 1"/>
    <property type="match status" value="1"/>
</dbReference>
<dbReference type="HOGENOM" id="CLU_007383_1_14_3"/>
<evidence type="ECO:0000256" key="3">
    <source>
        <dbReference type="ARBA" id="ARBA00008178"/>
    </source>
</evidence>
<accession>A8G635</accession>
<evidence type="ECO:0000256" key="1">
    <source>
        <dbReference type="ARBA" id="ARBA00001539"/>
    </source>
</evidence>
<dbReference type="KEGG" id="pmh:P9215_14531"/>
<dbReference type="STRING" id="93060.P9215_14531"/>
<evidence type="ECO:0000313" key="10">
    <source>
        <dbReference type="EMBL" id="ABV51066.1"/>
    </source>
</evidence>
<evidence type="ECO:0000313" key="11">
    <source>
        <dbReference type="Proteomes" id="UP000002014"/>
    </source>
</evidence>
<evidence type="ECO:0000256" key="7">
    <source>
        <dbReference type="ARBA" id="ARBA00023239"/>
    </source>
</evidence>
<dbReference type="Gene3D" id="3.40.50.720">
    <property type="entry name" value="NAD(P)-binding Rossmann-like Domain"/>
    <property type="match status" value="1"/>
</dbReference>